<evidence type="ECO:0000313" key="2">
    <source>
        <dbReference type="EMBL" id="WEW60780.1"/>
    </source>
</evidence>
<evidence type="ECO:0008006" key="4">
    <source>
        <dbReference type="Google" id="ProtNLM"/>
    </source>
</evidence>
<dbReference type="Proteomes" id="UP001219355">
    <property type="component" value="Chromosome 4"/>
</dbReference>
<dbReference type="InterPro" id="IPR038765">
    <property type="entry name" value="Papain-like_cys_pep_sf"/>
</dbReference>
<sequence>MSLPASHRPTLSRDQLRKYISCVYQCDPFHAEPQLKALEDLIQADPLRGLTQLQQRHLASIPFSSLVLHYSQHHSVSLEPDALFHKLVERGLGGYCFENTGFFAIVLRTMGFSFYTSAARVSKEFETGADTGQYTGWSHMIIVVTVGESKYVVDVGFGPKGATRPLLLKHGATSMRIAPEEARLVKGSIPANTDSEQKLWMFQLRSNPEERWQVGYCFYEIEFLPSDYEMMNFWTSQNPSSTFTKTLVCAKFLLNETKDDIVGNLFILNHLVKRNLNGRMEILRTLKNEGERVDSLRNLFNIHLQPLEIHGIRGKVTELQDLVLQEDSNPVCETTRQ</sequence>
<proteinExistence type="inferred from homology"/>
<dbReference type="PANTHER" id="PTHR11786">
    <property type="entry name" value="N-HYDROXYARYLAMINE O-ACETYLTRANSFERASE"/>
    <property type="match status" value="1"/>
</dbReference>
<dbReference type="SUPFAM" id="SSF54001">
    <property type="entry name" value="Cysteine proteinases"/>
    <property type="match status" value="1"/>
</dbReference>
<organism evidence="2 3">
    <name type="scientific">Emydomyces testavorans</name>
    <dbReference type="NCBI Taxonomy" id="2070801"/>
    <lineage>
        <taxon>Eukaryota</taxon>
        <taxon>Fungi</taxon>
        <taxon>Dikarya</taxon>
        <taxon>Ascomycota</taxon>
        <taxon>Pezizomycotina</taxon>
        <taxon>Eurotiomycetes</taxon>
        <taxon>Eurotiomycetidae</taxon>
        <taxon>Onygenales</taxon>
        <taxon>Nannizziopsiaceae</taxon>
        <taxon>Emydomyces</taxon>
    </lineage>
</organism>
<accession>A0AAF0DL30</accession>
<dbReference type="InterPro" id="IPR053710">
    <property type="entry name" value="Arylamine_NAT_domain_sf"/>
</dbReference>
<dbReference type="EMBL" id="CP120630">
    <property type="protein sequence ID" value="WEW60780.1"/>
    <property type="molecule type" value="Genomic_DNA"/>
</dbReference>
<dbReference type="PANTHER" id="PTHR11786:SF0">
    <property type="entry name" value="ARYLAMINE N-ACETYLTRANSFERASE 4-RELATED"/>
    <property type="match status" value="1"/>
</dbReference>
<comment type="similarity">
    <text evidence="1">Belongs to the arylamine N-acetyltransferase family.</text>
</comment>
<keyword evidence="3" id="KW-1185">Reference proteome</keyword>
<dbReference type="Gene3D" id="3.30.2140.20">
    <property type="match status" value="1"/>
</dbReference>
<dbReference type="InterPro" id="IPR001447">
    <property type="entry name" value="Arylamine_N-AcTrfase"/>
</dbReference>
<gene>
    <name evidence="2" type="ORF">PRK78_006268</name>
</gene>
<evidence type="ECO:0000256" key="1">
    <source>
        <dbReference type="ARBA" id="ARBA00006547"/>
    </source>
</evidence>
<evidence type="ECO:0000313" key="3">
    <source>
        <dbReference type="Proteomes" id="UP001219355"/>
    </source>
</evidence>
<dbReference type="Pfam" id="PF00797">
    <property type="entry name" value="Acetyltransf_2"/>
    <property type="match status" value="1"/>
</dbReference>
<protein>
    <recommendedName>
        <fullName evidence="4">Arylamine N-acetyltransferase</fullName>
    </recommendedName>
</protein>
<reference evidence="2" key="1">
    <citation type="submission" date="2023-03" db="EMBL/GenBank/DDBJ databases">
        <title>Emydomyces testavorans Genome Sequence.</title>
        <authorList>
            <person name="Hoyer L."/>
        </authorList>
    </citation>
    <scope>NUCLEOTIDE SEQUENCE</scope>
    <source>
        <strain evidence="2">16-2883</strain>
    </source>
</reference>
<dbReference type="GO" id="GO:0016407">
    <property type="term" value="F:acetyltransferase activity"/>
    <property type="evidence" value="ECO:0007669"/>
    <property type="project" value="InterPro"/>
</dbReference>
<dbReference type="AlphaFoldDB" id="A0AAF0DL30"/>
<name>A0AAF0DL30_9EURO</name>